<organism evidence="2 3">
    <name type="scientific">Rhizophagus irregularis</name>
    <dbReference type="NCBI Taxonomy" id="588596"/>
    <lineage>
        <taxon>Eukaryota</taxon>
        <taxon>Fungi</taxon>
        <taxon>Fungi incertae sedis</taxon>
        <taxon>Mucoromycota</taxon>
        <taxon>Glomeromycotina</taxon>
        <taxon>Glomeromycetes</taxon>
        <taxon>Glomerales</taxon>
        <taxon>Glomeraceae</taxon>
        <taxon>Rhizophagus</taxon>
    </lineage>
</organism>
<dbReference type="VEuPathDB" id="FungiDB:RhiirA1_531314"/>
<dbReference type="VEuPathDB" id="FungiDB:FUN_002592"/>
<evidence type="ECO:0000313" key="2">
    <source>
        <dbReference type="EMBL" id="PKK73695.1"/>
    </source>
</evidence>
<dbReference type="AlphaFoldDB" id="A0A2N1NID3"/>
<keyword evidence="1" id="KW-0472">Membrane</keyword>
<sequence>MALYQLFFIKNLRFIFIGAFIILNIYSFYHDVNSFNKAETFPFPDTTGIAKIDVGQRDDLWILTEDYELYHWDEIKRKFIHRTESYGTGFYDFSVGPDGSVVFSYYDILRIRSYYIDSCFNKAETFPFPDTTGIAKIDVGQRDDLWILTEDYELYHWDEIKRKFIHRAESYGTGFYDFSVGPDGEWIDETYVHKNISICDYNKVFTTDNSNLFVVDRGPYYQVSCAFHDKSLWFIGYNHYIYLYINNYKKIIRSEVQFKQIKALSEQHAIGIDYDYTLWEYINGTWTWIRNNVRTASINYNGEIFYIHNNNNFIYKISKN</sequence>
<keyword evidence="1" id="KW-1133">Transmembrane helix</keyword>
<name>A0A2N1NID3_9GLOM</name>
<reference evidence="2 3" key="1">
    <citation type="submission" date="2016-04" db="EMBL/GenBank/DDBJ databases">
        <title>Genome analyses suggest a sexual origin of heterokaryosis in a supposedly ancient asexual fungus.</title>
        <authorList>
            <person name="Ropars J."/>
            <person name="Sedzielewska K."/>
            <person name="Noel J."/>
            <person name="Charron P."/>
            <person name="Farinelli L."/>
            <person name="Marton T."/>
            <person name="Kruger M."/>
            <person name="Pelin A."/>
            <person name="Brachmann A."/>
            <person name="Corradi N."/>
        </authorList>
    </citation>
    <scope>NUCLEOTIDE SEQUENCE [LARGE SCALE GENOMIC DNA]</scope>
    <source>
        <strain evidence="2 3">C2</strain>
    </source>
</reference>
<dbReference type="VEuPathDB" id="FungiDB:RhiirFUN_002674"/>
<dbReference type="EMBL" id="LLXL01000352">
    <property type="protein sequence ID" value="PKK73695.1"/>
    <property type="molecule type" value="Genomic_DNA"/>
</dbReference>
<feature type="transmembrane region" description="Helical" evidence="1">
    <location>
        <begin position="12"/>
        <end position="29"/>
    </location>
</feature>
<evidence type="ECO:0000313" key="3">
    <source>
        <dbReference type="Proteomes" id="UP000233469"/>
    </source>
</evidence>
<reference evidence="2 3" key="2">
    <citation type="submission" date="2017-10" db="EMBL/GenBank/DDBJ databases">
        <title>Extensive intraspecific genome diversity in a model arbuscular mycorrhizal fungus.</title>
        <authorList>
            <person name="Chen E.C.H."/>
            <person name="Morin E."/>
            <person name="Baudet D."/>
            <person name="Noel J."/>
            <person name="Ndikumana S."/>
            <person name="Charron P."/>
            <person name="St-Onge C."/>
            <person name="Giorgi J."/>
            <person name="Grigoriev I.V."/>
            <person name="Roux C."/>
            <person name="Martin F.M."/>
            <person name="Corradi N."/>
        </authorList>
    </citation>
    <scope>NUCLEOTIDE SEQUENCE [LARGE SCALE GENOMIC DNA]</scope>
    <source>
        <strain evidence="2 3">C2</strain>
    </source>
</reference>
<gene>
    <name evidence="2" type="ORF">RhiirC2_822866</name>
</gene>
<comment type="caution">
    <text evidence="2">The sequence shown here is derived from an EMBL/GenBank/DDBJ whole genome shotgun (WGS) entry which is preliminary data.</text>
</comment>
<accession>A0A2N1NID3</accession>
<dbReference type="VEuPathDB" id="FungiDB:RhiirFUN_002673"/>
<dbReference type="Proteomes" id="UP000233469">
    <property type="component" value="Unassembled WGS sequence"/>
</dbReference>
<keyword evidence="1" id="KW-0812">Transmembrane</keyword>
<protein>
    <submittedName>
        <fullName evidence="2">Uncharacterized protein</fullName>
    </submittedName>
</protein>
<proteinExistence type="predicted"/>
<evidence type="ECO:0000256" key="1">
    <source>
        <dbReference type="SAM" id="Phobius"/>
    </source>
</evidence>
<dbReference type="SUPFAM" id="SSF63829">
    <property type="entry name" value="Calcium-dependent phosphotriesterase"/>
    <property type="match status" value="1"/>
</dbReference>